<dbReference type="PANTHER" id="PTHR30346:SF0">
    <property type="entry name" value="HCA OPERON TRANSCRIPTIONAL ACTIVATOR HCAR"/>
    <property type="match status" value="1"/>
</dbReference>
<dbReference type="AlphaFoldDB" id="A0A1G6BVC3"/>
<sequence>MNTRQIEYFIAVAEELNFTKAAARLYVSQTAVTQQIKSLENLIGSPLFIRTKKKVTLTEAGKAFYREAPEILEHIDSVFTHTRDAALGMIGSIDIGFTADIKSTIFPDRILEFHRMYPNIQLHFSSGNPSELLSRLKSRELDIIVTPIFDQTCFVGIAHKTMQRSSLTVVVPFNHKLSHQRSISRQDLQHEKLILACSPDSQVGEDRVIINPFVKAGYDVEILDKIEDIETVLLMVSLHMGVSILPAYIADSNRNDKRVVAIPFENGKEYVDNALAWNPEHSNPTLEQFISFIIDET</sequence>
<dbReference type="GO" id="GO:0032993">
    <property type="term" value="C:protein-DNA complex"/>
    <property type="evidence" value="ECO:0007669"/>
    <property type="project" value="TreeGrafter"/>
</dbReference>
<gene>
    <name evidence="6" type="ORF">SAMN02910417_01809</name>
</gene>
<dbReference type="SUPFAM" id="SSF53850">
    <property type="entry name" value="Periplasmic binding protein-like II"/>
    <property type="match status" value="1"/>
</dbReference>
<evidence type="ECO:0000313" key="7">
    <source>
        <dbReference type="Proteomes" id="UP000199228"/>
    </source>
</evidence>
<dbReference type="PRINTS" id="PR00039">
    <property type="entry name" value="HTHLYSR"/>
</dbReference>
<dbReference type="GO" id="GO:0003677">
    <property type="term" value="F:DNA binding"/>
    <property type="evidence" value="ECO:0007669"/>
    <property type="project" value="UniProtKB-KW"/>
</dbReference>
<accession>A0A1G6BVC3</accession>
<evidence type="ECO:0000256" key="1">
    <source>
        <dbReference type="ARBA" id="ARBA00009437"/>
    </source>
</evidence>
<dbReference type="SUPFAM" id="SSF46785">
    <property type="entry name" value="Winged helix' DNA-binding domain"/>
    <property type="match status" value="1"/>
</dbReference>
<dbReference type="InterPro" id="IPR005119">
    <property type="entry name" value="LysR_subst-bd"/>
</dbReference>
<dbReference type="Pfam" id="PF00126">
    <property type="entry name" value="HTH_1"/>
    <property type="match status" value="1"/>
</dbReference>
<evidence type="ECO:0000313" key="6">
    <source>
        <dbReference type="EMBL" id="SDB24542.1"/>
    </source>
</evidence>
<keyword evidence="7" id="KW-1185">Reference proteome</keyword>
<dbReference type="Proteomes" id="UP000199228">
    <property type="component" value="Unassembled WGS sequence"/>
</dbReference>
<dbReference type="InterPro" id="IPR000847">
    <property type="entry name" value="LysR_HTH_N"/>
</dbReference>
<dbReference type="OrthoDB" id="9803714at2"/>
<evidence type="ECO:0000259" key="5">
    <source>
        <dbReference type="PROSITE" id="PS50931"/>
    </source>
</evidence>
<evidence type="ECO:0000256" key="2">
    <source>
        <dbReference type="ARBA" id="ARBA00023015"/>
    </source>
</evidence>
<dbReference type="PANTHER" id="PTHR30346">
    <property type="entry name" value="TRANSCRIPTIONAL DUAL REGULATOR HCAR-RELATED"/>
    <property type="match status" value="1"/>
</dbReference>
<dbReference type="InterPro" id="IPR036388">
    <property type="entry name" value="WH-like_DNA-bd_sf"/>
</dbReference>
<dbReference type="CDD" id="cd08414">
    <property type="entry name" value="PBP2_LTTR_aromatics_like"/>
    <property type="match status" value="1"/>
</dbReference>
<dbReference type="RefSeq" id="WP_090174042.1">
    <property type="nucleotide sequence ID" value="NZ_FMXR01000013.1"/>
</dbReference>
<evidence type="ECO:0000256" key="4">
    <source>
        <dbReference type="ARBA" id="ARBA00023163"/>
    </source>
</evidence>
<dbReference type="InterPro" id="IPR036390">
    <property type="entry name" value="WH_DNA-bd_sf"/>
</dbReference>
<evidence type="ECO:0000256" key="3">
    <source>
        <dbReference type="ARBA" id="ARBA00023125"/>
    </source>
</evidence>
<name>A0A1G6BVC3_EUBOX</name>
<keyword evidence="3 6" id="KW-0238">DNA-binding</keyword>
<dbReference type="Pfam" id="PF03466">
    <property type="entry name" value="LysR_substrate"/>
    <property type="match status" value="1"/>
</dbReference>
<dbReference type="FunFam" id="1.10.10.10:FF:000001">
    <property type="entry name" value="LysR family transcriptional regulator"/>
    <property type="match status" value="1"/>
</dbReference>
<proteinExistence type="inferred from homology"/>
<reference evidence="6 7" key="1">
    <citation type="submission" date="2016-10" db="EMBL/GenBank/DDBJ databases">
        <authorList>
            <person name="de Groot N.N."/>
        </authorList>
    </citation>
    <scope>NUCLEOTIDE SEQUENCE [LARGE SCALE GENOMIC DNA]</scope>
    <source>
        <strain evidence="6 7">DSM 3217</strain>
    </source>
</reference>
<dbReference type="Gene3D" id="3.40.190.10">
    <property type="entry name" value="Periplasmic binding protein-like II"/>
    <property type="match status" value="2"/>
</dbReference>
<keyword evidence="4" id="KW-0804">Transcription</keyword>
<dbReference type="GO" id="GO:0003700">
    <property type="term" value="F:DNA-binding transcription factor activity"/>
    <property type="evidence" value="ECO:0007669"/>
    <property type="project" value="InterPro"/>
</dbReference>
<dbReference type="EMBL" id="FMXR01000013">
    <property type="protein sequence ID" value="SDB24542.1"/>
    <property type="molecule type" value="Genomic_DNA"/>
</dbReference>
<keyword evidence="2" id="KW-0805">Transcription regulation</keyword>
<protein>
    <submittedName>
        <fullName evidence="6">DNA-binding transcriptional regulator, LysR family</fullName>
    </submittedName>
</protein>
<organism evidence="6 7">
    <name type="scientific">Eubacterium oxidoreducens</name>
    <dbReference type="NCBI Taxonomy" id="1732"/>
    <lineage>
        <taxon>Bacteria</taxon>
        <taxon>Bacillati</taxon>
        <taxon>Bacillota</taxon>
        <taxon>Clostridia</taxon>
        <taxon>Eubacteriales</taxon>
        <taxon>Eubacteriaceae</taxon>
        <taxon>Eubacterium</taxon>
    </lineage>
</organism>
<dbReference type="Gene3D" id="1.10.10.10">
    <property type="entry name" value="Winged helix-like DNA-binding domain superfamily/Winged helix DNA-binding domain"/>
    <property type="match status" value="1"/>
</dbReference>
<feature type="domain" description="HTH lysR-type" evidence="5">
    <location>
        <begin position="1"/>
        <end position="58"/>
    </location>
</feature>
<dbReference type="PROSITE" id="PS50931">
    <property type="entry name" value="HTH_LYSR"/>
    <property type="match status" value="1"/>
</dbReference>
<comment type="similarity">
    <text evidence="1">Belongs to the LysR transcriptional regulatory family.</text>
</comment>